<accession>A0A163M2X1</accession>
<evidence type="ECO:0000313" key="2">
    <source>
        <dbReference type="EMBL" id="KZM28353.1"/>
    </source>
</evidence>
<dbReference type="PANTHER" id="PTHR39398:SF1">
    <property type="entry name" value="CSN8_PSMD8_EIF3K DOMAIN-CONTAINING PROTEIN"/>
    <property type="match status" value="1"/>
</dbReference>
<gene>
    <name evidence="2" type="ORF">ST47_g492</name>
</gene>
<proteinExistence type="predicted"/>
<evidence type="ECO:0000313" key="3">
    <source>
        <dbReference type="Proteomes" id="UP000076837"/>
    </source>
</evidence>
<keyword evidence="3" id="KW-1185">Reference proteome</keyword>
<protein>
    <submittedName>
        <fullName evidence="2">Uncharacterized protein</fullName>
    </submittedName>
</protein>
<dbReference type="PANTHER" id="PTHR39398">
    <property type="entry name" value="YALI0F14311P"/>
    <property type="match status" value="1"/>
</dbReference>
<dbReference type="Proteomes" id="UP000076837">
    <property type="component" value="Unassembled WGS sequence"/>
</dbReference>
<feature type="region of interest" description="Disordered" evidence="1">
    <location>
        <begin position="94"/>
        <end position="113"/>
    </location>
</feature>
<organism evidence="2 3">
    <name type="scientific">Didymella rabiei</name>
    <name type="common">Chickpea ascochyta blight fungus</name>
    <name type="synonym">Mycosphaerella rabiei</name>
    <dbReference type="NCBI Taxonomy" id="5454"/>
    <lineage>
        <taxon>Eukaryota</taxon>
        <taxon>Fungi</taxon>
        <taxon>Dikarya</taxon>
        <taxon>Ascomycota</taxon>
        <taxon>Pezizomycotina</taxon>
        <taxon>Dothideomycetes</taxon>
        <taxon>Pleosporomycetidae</taxon>
        <taxon>Pleosporales</taxon>
        <taxon>Pleosporineae</taxon>
        <taxon>Didymellaceae</taxon>
        <taxon>Ascochyta</taxon>
    </lineage>
</organism>
<evidence type="ECO:0000256" key="1">
    <source>
        <dbReference type="SAM" id="MobiDB-lite"/>
    </source>
</evidence>
<comment type="caution">
    <text evidence="2">The sequence shown here is derived from an EMBL/GenBank/DDBJ whole genome shotgun (WGS) entry which is preliminary data.</text>
</comment>
<dbReference type="EMBL" id="JYNV01000020">
    <property type="protein sequence ID" value="KZM28353.1"/>
    <property type="molecule type" value="Genomic_DNA"/>
</dbReference>
<reference evidence="2 3" key="1">
    <citation type="journal article" date="2016" name="Sci. Rep.">
        <title>Draft genome sequencing and secretome analysis of fungal phytopathogen Ascochyta rabiei provides insight into the necrotrophic effector repertoire.</title>
        <authorList>
            <person name="Verma S."/>
            <person name="Gazara R.K."/>
            <person name="Nizam S."/>
            <person name="Parween S."/>
            <person name="Chattopadhyay D."/>
            <person name="Verma P.K."/>
        </authorList>
    </citation>
    <scope>NUCLEOTIDE SEQUENCE [LARGE SCALE GENOMIC DNA]</scope>
    <source>
        <strain evidence="2 3">ArDII</strain>
    </source>
</reference>
<dbReference type="STRING" id="5454.A0A163M2X1"/>
<dbReference type="AlphaFoldDB" id="A0A163M2X1"/>
<name>A0A163M2X1_DIDRA</name>
<sequence>MKSSDPVRPSSRRGASGAWNRLKPVREDVLESYGLPSKGETRLNDFKTQETFLNRITERYMKLCALNRSDLDTLFASANPSPAKTSLTTNMSNLSLSKHAPRPPKPAPLSGGNSPALLAASKLSAQELSTVLSALRKLREAVTASARHDAFAQRVYFFAIHVSILCSDWASYTPALHTLLYSLHPRAPLSRSQLAEYASYQILDQACRQGDVAGARETKVRFGVRDGRVEALLQSLVSGNWVQFWRAKRGVDGYQRAIVGMAEQEVRVNALKVVGRGYLSVDRRWVEDATGRRWEELVADGVGWVEEGGKIVVRRGRVGGGGGGGGGG</sequence>